<dbReference type="OrthoDB" id="6395433at2759"/>
<dbReference type="InterPro" id="IPR016187">
    <property type="entry name" value="CTDL_fold"/>
</dbReference>
<dbReference type="InterPro" id="IPR016186">
    <property type="entry name" value="C-type_lectin-like/link_sf"/>
</dbReference>
<dbReference type="GeneID" id="125177822"/>
<dbReference type="KEGG" id="hazt:125177822"/>
<protein>
    <submittedName>
        <fullName evidence="2">Uncharacterized protein LOC125177822</fullName>
    </submittedName>
</protein>
<sequence>MCIRDGRCIAHSYNASGACALSDKLGKTTQSSGATYYYSENFVKQADGLFYNKYEYTSYISCAARCSHPGMRIPVVKTKASFDFIKSSENAYPACNSRDSDGVFRWSDGSVLDQTIFGITSPPRQNNNLNIFVTYQGNFDDTSATEVFACTCQGVFINGN</sequence>
<reference evidence="2" key="1">
    <citation type="submission" date="2025-08" db="UniProtKB">
        <authorList>
            <consortium name="RefSeq"/>
        </authorList>
    </citation>
    <scope>IDENTIFICATION</scope>
    <source>
        <tissue evidence="2">Whole organism</tissue>
    </source>
</reference>
<keyword evidence="1" id="KW-1185">Reference proteome</keyword>
<dbReference type="PROSITE" id="PS51257">
    <property type="entry name" value="PROKAR_LIPOPROTEIN"/>
    <property type="match status" value="1"/>
</dbReference>
<proteinExistence type="predicted"/>
<dbReference type="Gene3D" id="3.10.100.10">
    <property type="entry name" value="Mannose-Binding Protein A, subunit A"/>
    <property type="match status" value="1"/>
</dbReference>
<evidence type="ECO:0000313" key="1">
    <source>
        <dbReference type="Proteomes" id="UP000694843"/>
    </source>
</evidence>
<name>A0A979FHQ6_HYAAZ</name>
<accession>A0A979FHQ6</accession>
<gene>
    <name evidence="2" type="primary">LOC125177822</name>
</gene>
<organism evidence="1 2">
    <name type="scientific">Hyalella azteca</name>
    <name type="common">Amphipod</name>
    <dbReference type="NCBI Taxonomy" id="294128"/>
    <lineage>
        <taxon>Eukaryota</taxon>
        <taxon>Metazoa</taxon>
        <taxon>Ecdysozoa</taxon>
        <taxon>Arthropoda</taxon>
        <taxon>Crustacea</taxon>
        <taxon>Multicrustacea</taxon>
        <taxon>Malacostraca</taxon>
        <taxon>Eumalacostraca</taxon>
        <taxon>Peracarida</taxon>
        <taxon>Amphipoda</taxon>
        <taxon>Senticaudata</taxon>
        <taxon>Talitrida</taxon>
        <taxon>Talitroidea</taxon>
        <taxon>Hyalellidae</taxon>
        <taxon>Hyalella</taxon>
    </lineage>
</organism>
<dbReference type="Proteomes" id="UP000694843">
    <property type="component" value="Unplaced"/>
</dbReference>
<dbReference type="SUPFAM" id="SSF56436">
    <property type="entry name" value="C-type lectin-like"/>
    <property type="match status" value="1"/>
</dbReference>
<dbReference type="RefSeq" id="XP_047736248.1">
    <property type="nucleotide sequence ID" value="XM_047880292.1"/>
</dbReference>
<dbReference type="AlphaFoldDB" id="A0A979FHQ6"/>
<evidence type="ECO:0000313" key="2">
    <source>
        <dbReference type="RefSeq" id="XP_047736248.1"/>
    </source>
</evidence>